<sequence>MTSFHASRMRKCLLAAAVSQALIVLPVAAQTESGTRNPSEKHQADASKPVKLEVVTVTAQRRSQNLQAVPVSVTALNEVQLNERGISNAGDLNGAAPSLVVAPAPGGDSTVASFAMRGTISGLNHALYADTPISLYVDGVDIGKTAGNVFELLNLERVEVLRGPQGTLFGRNTMAGAINLITRPPSGVFTGDATVGIGNYGSKVGKVAMDLPAIGKLKASLGARVERRDGWVKTTPGSSTSQFGNKHSESAYGTLRYDATDNLTIDYRYDYSHIDQSPLFNQAIYSDVGTVFHIPGIEVSKDRQDRASVNAPSYDRVKIQGNALHATWKLGDVGTLKYIGAYREMHFENGLDLDGSPVAFAQSQEHARYHQISHELQYLGSYGRWDWVTGLYFYEDAGFTYDPQQYFLGQVNYLDNYGYATQSRAAYAQVDYKLTDRWTLTAGLRRSNEKKRTDVFLQMVPYPPIVPAGTAAKASFGATTPALTLSFQATPTNMVYARYAKGYLSGGFNGSAQTVISATTPFKPESQQTYEIGTKNTLLDDKLSLNADIYYNRVSNLQQQVFTANGAAGTVILNVGDSHSQGFELEAHLHPTEDFTMGLNYAYLHAKFDKFMVIGQDVAKNRSYQFAPRNTASLVLSDVLARTSHGVLKGTLDYRYTSKYYEYVYPFTPATPPSALAGNNVIRENGILNAKLSFSDMNWGHGIDGEISLWVKNLTNKAHIDNLIDFGPNFGNLRVANFNEPRTFGVNFTARW</sequence>
<keyword evidence="2 11" id="KW-0813">Transport</keyword>
<accession>A0A5B9DW79</accession>
<evidence type="ECO:0000256" key="12">
    <source>
        <dbReference type="RuleBase" id="RU003357"/>
    </source>
</evidence>
<dbReference type="InterPro" id="IPR012910">
    <property type="entry name" value="Plug_dom"/>
</dbReference>
<dbReference type="InterPro" id="IPR036942">
    <property type="entry name" value="Beta-barrel_TonB_sf"/>
</dbReference>
<dbReference type="RefSeq" id="WP_147626141.1">
    <property type="nucleotide sequence ID" value="NZ_CP042807.1"/>
</dbReference>
<feature type="signal peptide" evidence="13">
    <location>
        <begin position="1"/>
        <end position="29"/>
    </location>
</feature>
<evidence type="ECO:0000256" key="6">
    <source>
        <dbReference type="ARBA" id="ARBA00023004"/>
    </source>
</evidence>
<evidence type="ECO:0000313" key="17">
    <source>
        <dbReference type="Proteomes" id="UP000321807"/>
    </source>
</evidence>
<evidence type="ECO:0000256" key="4">
    <source>
        <dbReference type="ARBA" id="ARBA00022496"/>
    </source>
</evidence>
<protein>
    <submittedName>
        <fullName evidence="16">TonB-dependent receptor</fullName>
    </submittedName>
</protein>
<keyword evidence="10 11" id="KW-0998">Cell outer membrane</keyword>
<dbReference type="KEGG" id="rgl:CS053_01890"/>
<keyword evidence="5 11" id="KW-0812">Transmembrane</keyword>
<evidence type="ECO:0000256" key="9">
    <source>
        <dbReference type="ARBA" id="ARBA00023136"/>
    </source>
</evidence>
<evidence type="ECO:0000256" key="3">
    <source>
        <dbReference type="ARBA" id="ARBA00022452"/>
    </source>
</evidence>
<keyword evidence="16" id="KW-0675">Receptor</keyword>
<dbReference type="PANTHER" id="PTHR32552:SF81">
    <property type="entry name" value="TONB-DEPENDENT OUTER MEMBRANE RECEPTOR"/>
    <property type="match status" value="1"/>
</dbReference>
<keyword evidence="9 11" id="KW-0472">Membrane</keyword>
<dbReference type="InterPro" id="IPR039426">
    <property type="entry name" value="TonB-dep_rcpt-like"/>
</dbReference>
<dbReference type="Gene3D" id="2.40.170.20">
    <property type="entry name" value="TonB-dependent receptor, beta-barrel domain"/>
    <property type="match status" value="1"/>
</dbReference>
<keyword evidence="3 11" id="KW-1134">Transmembrane beta strand</keyword>
<dbReference type="InterPro" id="IPR000531">
    <property type="entry name" value="Beta-barrel_TonB"/>
</dbReference>
<dbReference type="PROSITE" id="PS52016">
    <property type="entry name" value="TONB_DEPENDENT_REC_3"/>
    <property type="match status" value="1"/>
</dbReference>
<keyword evidence="7" id="KW-0406">Ion transport</keyword>
<evidence type="ECO:0000259" key="15">
    <source>
        <dbReference type="Pfam" id="PF07715"/>
    </source>
</evidence>
<evidence type="ECO:0000256" key="10">
    <source>
        <dbReference type="ARBA" id="ARBA00023237"/>
    </source>
</evidence>
<keyword evidence="8 12" id="KW-0798">TonB box</keyword>
<proteinExistence type="inferred from homology"/>
<keyword evidence="13" id="KW-0732">Signal</keyword>
<dbReference type="Proteomes" id="UP000321807">
    <property type="component" value="Chromosome"/>
</dbReference>
<evidence type="ECO:0000256" key="7">
    <source>
        <dbReference type="ARBA" id="ARBA00023065"/>
    </source>
</evidence>
<evidence type="ECO:0000259" key="14">
    <source>
        <dbReference type="Pfam" id="PF00593"/>
    </source>
</evidence>
<evidence type="ECO:0000256" key="13">
    <source>
        <dbReference type="SAM" id="SignalP"/>
    </source>
</evidence>
<evidence type="ECO:0000313" key="16">
    <source>
        <dbReference type="EMBL" id="QEE23384.1"/>
    </source>
</evidence>
<evidence type="ECO:0000256" key="1">
    <source>
        <dbReference type="ARBA" id="ARBA00004571"/>
    </source>
</evidence>
<feature type="domain" description="TonB-dependent receptor-like beta-barrel" evidence="14">
    <location>
        <begin position="258"/>
        <end position="714"/>
    </location>
</feature>
<feature type="domain" description="TonB-dependent receptor plug" evidence="15">
    <location>
        <begin position="66"/>
        <end position="177"/>
    </location>
</feature>
<dbReference type="SUPFAM" id="SSF56935">
    <property type="entry name" value="Porins"/>
    <property type="match status" value="1"/>
</dbReference>
<keyword evidence="4" id="KW-0410">Iron transport</keyword>
<name>A0A5B9DW79_9GAMM</name>
<organism evidence="16 17">
    <name type="scientific">Rhodanobacter glycinis</name>
    <dbReference type="NCBI Taxonomy" id="582702"/>
    <lineage>
        <taxon>Bacteria</taxon>
        <taxon>Pseudomonadati</taxon>
        <taxon>Pseudomonadota</taxon>
        <taxon>Gammaproteobacteria</taxon>
        <taxon>Lysobacterales</taxon>
        <taxon>Rhodanobacteraceae</taxon>
        <taxon>Rhodanobacter</taxon>
    </lineage>
</organism>
<evidence type="ECO:0000256" key="8">
    <source>
        <dbReference type="ARBA" id="ARBA00023077"/>
    </source>
</evidence>
<dbReference type="PANTHER" id="PTHR32552">
    <property type="entry name" value="FERRICHROME IRON RECEPTOR-RELATED"/>
    <property type="match status" value="1"/>
</dbReference>
<dbReference type="EMBL" id="CP042807">
    <property type="protein sequence ID" value="QEE23384.1"/>
    <property type="molecule type" value="Genomic_DNA"/>
</dbReference>
<keyword evidence="6" id="KW-0408">Iron</keyword>
<feature type="chain" id="PRO_5022701646" evidence="13">
    <location>
        <begin position="30"/>
        <end position="752"/>
    </location>
</feature>
<dbReference type="Pfam" id="PF07715">
    <property type="entry name" value="Plug"/>
    <property type="match status" value="1"/>
</dbReference>
<dbReference type="GO" id="GO:0006826">
    <property type="term" value="P:iron ion transport"/>
    <property type="evidence" value="ECO:0007669"/>
    <property type="project" value="UniProtKB-KW"/>
</dbReference>
<evidence type="ECO:0000256" key="2">
    <source>
        <dbReference type="ARBA" id="ARBA00022448"/>
    </source>
</evidence>
<comment type="subcellular location">
    <subcellularLocation>
        <location evidence="1 11">Cell outer membrane</location>
        <topology evidence="1 11">Multi-pass membrane protein</topology>
    </subcellularLocation>
</comment>
<gene>
    <name evidence="16" type="ORF">CS053_01890</name>
</gene>
<dbReference type="GO" id="GO:0009279">
    <property type="term" value="C:cell outer membrane"/>
    <property type="evidence" value="ECO:0007669"/>
    <property type="project" value="UniProtKB-SubCell"/>
</dbReference>
<evidence type="ECO:0000256" key="11">
    <source>
        <dbReference type="PROSITE-ProRule" id="PRU01360"/>
    </source>
</evidence>
<dbReference type="AlphaFoldDB" id="A0A5B9DW79"/>
<reference evidence="16 17" key="1">
    <citation type="submission" date="2019-08" db="EMBL/GenBank/DDBJ databases">
        <title>Complete genome sequence of Rhodanobacter glycinis strain T01E-68 isolated from tomato root.</title>
        <authorList>
            <person name="Weon H.-Y."/>
            <person name="Lee S.A."/>
        </authorList>
    </citation>
    <scope>NUCLEOTIDE SEQUENCE [LARGE SCALE GENOMIC DNA]</scope>
    <source>
        <strain evidence="16 17">T01E-68</strain>
    </source>
</reference>
<evidence type="ECO:0000256" key="5">
    <source>
        <dbReference type="ARBA" id="ARBA00022692"/>
    </source>
</evidence>
<comment type="similarity">
    <text evidence="11 12">Belongs to the TonB-dependent receptor family.</text>
</comment>
<dbReference type="Pfam" id="PF00593">
    <property type="entry name" value="TonB_dep_Rec_b-barrel"/>
    <property type="match status" value="1"/>
</dbReference>